<dbReference type="InterPro" id="IPR016032">
    <property type="entry name" value="Sig_transdc_resp-reg_C-effctor"/>
</dbReference>
<feature type="modified residue" description="4-aspartylphosphate" evidence="3">
    <location>
        <position position="56"/>
    </location>
</feature>
<dbReference type="PRINTS" id="PR00038">
    <property type="entry name" value="HTHLUXR"/>
</dbReference>
<dbReference type="GO" id="GO:0006355">
    <property type="term" value="P:regulation of DNA-templated transcription"/>
    <property type="evidence" value="ECO:0007669"/>
    <property type="project" value="InterPro"/>
</dbReference>
<dbReference type="PANTHER" id="PTHR43214">
    <property type="entry name" value="TWO-COMPONENT RESPONSE REGULATOR"/>
    <property type="match status" value="1"/>
</dbReference>
<evidence type="ECO:0000313" key="6">
    <source>
        <dbReference type="EMBL" id="QHI38136.1"/>
    </source>
</evidence>
<evidence type="ECO:0000256" key="2">
    <source>
        <dbReference type="ARBA" id="ARBA00023125"/>
    </source>
</evidence>
<dbReference type="Pfam" id="PF00072">
    <property type="entry name" value="Response_reg"/>
    <property type="match status" value="1"/>
</dbReference>
<evidence type="ECO:0000256" key="3">
    <source>
        <dbReference type="PROSITE-ProRule" id="PRU00169"/>
    </source>
</evidence>
<keyword evidence="7" id="KW-1185">Reference proteome</keyword>
<gene>
    <name evidence="6" type="primary">degU_5</name>
    <name evidence="6" type="ORF">IMCC3317_35220</name>
</gene>
<organism evidence="6 7">
    <name type="scientific">Kordia antarctica</name>
    <dbReference type="NCBI Taxonomy" id="1218801"/>
    <lineage>
        <taxon>Bacteria</taxon>
        <taxon>Pseudomonadati</taxon>
        <taxon>Bacteroidota</taxon>
        <taxon>Flavobacteriia</taxon>
        <taxon>Flavobacteriales</taxon>
        <taxon>Flavobacteriaceae</taxon>
        <taxon>Kordia</taxon>
    </lineage>
</organism>
<dbReference type="CDD" id="cd17535">
    <property type="entry name" value="REC_NarL-like"/>
    <property type="match status" value="1"/>
</dbReference>
<keyword evidence="2" id="KW-0238">DNA-binding</keyword>
<dbReference type="PROSITE" id="PS50043">
    <property type="entry name" value="HTH_LUXR_2"/>
    <property type="match status" value="1"/>
</dbReference>
<dbReference type="OrthoDB" id="9795108at2"/>
<accession>A0A7L4ZPQ6</accession>
<dbReference type="InterPro" id="IPR001789">
    <property type="entry name" value="Sig_transdc_resp-reg_receiver"/>
</dbReference>
<reference evidence="6 7" key="1">
    <citation type="journal article" date="2013" name="Int. J. Syst. Evol. Microbiol.">
        <title>Kordia antarctica sp. nov., isolated from Antarctic seawater.</title>
        <authorList>
            <person name="Baek K."/>
            <person name="Choi A."/>
            <person name="Kang I."/>
            <person name="Lee K."/>
            <person name="Cho J.C."/>
        </authorList>
    </citation>
    <scope>NUCLEOTIDE SEQUENCE [LARGE SCALE GENOMIC DNA]</scope>
    <source>
        <strain evidence="6 7">IMCC3317</strain>
    </source>
</reference>
<dbReference type="Gene3D" id="3.40.50.2300">
    <property type="match status" value="1"/>
</dbReference>
<dbReference type="PANTHER" id="PTHR43214:SF43">
    <property type="entry name" value="TWO-COMPONENT RESPONSE REGULATOR"/>
    <property type="match status" value="1"/>
</dbReference>
<dbReference type="CDD" id="cd06170">
    <property type="entry name" value="LuxR_C_like"/>
    <property type="match status" value="1"/>
</dbReference>
<feature type="domain" description="Response regulatory" evidence="5">
    <location>
        <begin position="4"/>
        <end position="121"/>
    </location>
</feature>
<keyword evidence="1 3" id="KW-0597">Phosphoprotein</keyword>
<feature type="domain" description="HTH luxR-type" evidence="4">
    <location>
        <begin position="143"/>
        <end position="208"/>
    </location>
</feature>
<dbReference type="PROSITE" id="PS50110">
    <property type="entry name" value="RESPONSE_REGULATORY"/>
    <property type="match status" value="1"/>
</dbReference>
<dbReference type="RefSeq" id="WP_160130701.1">
    <property type="nucleotide sequence ID" value="NZ_CP019288.1"/>
</dbReference>
<dbReference type="InterPro" id="IPR039420">
    <property type="entry name" value="WalR-like"/>
</dbReference>
<dbReference type="Proteomes" id="UP000464657">
    <property type="component" value="Chromosome"/>
</dbReference>
<evidence type="ECO:0000259" key="4">
    <source>
        <dbReference type="PROSITE" id="PS50043"/>
    </source>
</evidence>
<dbReference type="GO" id="GO:0000160">
    <property type="term" value="P:phosphorelay signal transduction system"/>
    <property type="evidence" value="ECO:0007669"/>
    <property type="project" value="InterPro"/>
</dbReference>
<evidence type="ECO:0000259" key="5">
    <source>
        <dbReference type="PROSITE" id="PS50110"/>
    </source>
</evidence>
<evidence type="ECO:0000313" key="7">
    <source>
        <dbReference type="Proteomes" id="UP000464657"/>
    </source>
</evidence>
<proteinExistence type="predicted"/>
<name>A0A7L4ZPQ6_9FLAO</name>
<dbReference type="Pfam" id="PF00196">
    <property type="entry name" value="GerE"/>
    <property type="match status" value="1"/>
</dbReference>
<dbReference type="KEGG" id="kan:IMCC3317_35220"/>
<dbReference type="InterPro" id="IPR011006">
    <property type="entry name" value="CheY-like_superfamily"/>
</dbReference>
<dbReference type="EMBL" id="CP019288">
    <property type="protein sequence ID" value="QHI38136.1"/>
    <property type="molecule type" value="Genomic_DNA"/>
</dbReference>
<dbReference type="InterPro" id="IPR000792">
    <property type="entry name" value="Tscrpt_reg_LuxR_C"/>
</dbReference>
<dbReference type="InterPro" id="IPR058245">
    <property type="entry name" value="NreC/VraR/RcsB-like_REC"/>
</dbReference>
<dbReference type="AlphaFoldDB" id="A0A7L4ZPQ6"/>
<protein>
    <submittedName>
        <fullName evidence="6">Transcriptional regulatory protein DegU</fullName>
    </submittedName>
</protein>
<dbReference type="SUPFAM" id="SSF52172">
    <property type="entry name" value="CheY-like"/>
    <property type="match status" value="1"/>
</dbReference>
<dbReference type="GO" id="GO:0003677">
    <property type="term" value="F:DNA binding"/>
    <property type="evidence" value="ECO:0007669"/>
    <property type="project" value="UniProtKB-KW"/>
</dbReference>
<evidence type="ECO:0000256" key="1">
    <source>
        <dbReference type="ARBA" id="ARBA00022553"/>
    </source>
</evidence>
<dbReference type="SMART" id="SM00448">
    <property type="entry name" value="REC"/>
    <property type="match status" value="1"/>
</dbReference>
<dbReference type="SUPFAM" id="SSF46894">
    <property type="entry name" value="C-terminal effector domain of the bipartite response regulators"/>
    <property type="match status" value="1"/>
</dbReference>
<sequence length="209" mass="23531">MNVNIIIADDHQLFIDGIKSILVNEIGISIIGEANNGLVLYKLIEDGLIPDVVLTDIRMPILDGVSVTKMLYKNFPKIKVLALSMFDQSVDVIEMLEAGAKGYVTKNVEKATLIQAIHTVTKGEYYISENLPKEIQHWFKKKSVTIEGTLTRREKEILRLLAKGRTTIEMAQQLKISKFTIDTHRKNIHKKLGIKSNTGLVNYALKKLS</sequence>
<dbReference type="SMART" id="SM00421">
    <property type="entry name" value="HTH_LUXR"/>
    <property type="match status" value="1"/>
</dbReference>